<comment type="caution">
    <text evidence="2">The sequence shown here is derived from an EMBL/GenBank/DDBJ whole genome shotgun (WGS) entry which is preliminary data.</text>
</comment>
<dbReference type="EMBL" id="ASPP01026917">
    <property type="protein sequence ID" value="ETO06665.1"/>
    <property type="molecule type" value="Genomic_DNA"/>
</dbReference>
<name>X6M110_RETFI</name>
<gene>
    <name evidence="2" type="ORF">RFI_30727</name>
</gene>
<keyword evidence="3" id="KW-1185">Reference proteome</keyword>
<feature type="transmembrane region" description="Helical" evidence="1">
    <location>
        <begin position="163"/>
        <end position="183"/>
    </location>
</feature>
<keyword evidence="1" id="KW-0472">Membrane</keyword>
<protein>
    <submittedName>
        <fullName evidence="2">Uncharacterized protein</fullName>
    </submittedName>
</protein>
<dbReference type="OrthoDB" id="5948559at2759"/>
<dbReference type="AlphaFoldDB" id="X6M110"/>
<dbReference type="Proteomes" id="UP000023152">
    <property type="component" value="Unassembled WGS sequence"/>
</dbReference>
<evidence type="ECO:0000256" key="1">
    <source>
        <dbReference type="SAM" id="Phobius"/>
    </source>
</evidence>
<accession>X6M110</accession>
<evidence type="ECO:0000313" key="2">
    <source>
        <dbReference type="EMBL" id="ETO06665.1"/>
    </source>
</evidence>
<keyword evidence="1" id="KW-1133">Transmembrane helix</keyword>
<keyword evidence="1" id="KW-0812">Transmembrane</keyword>
<reference evidence="2 3" key="1">
    <citation type="journal article" date="2013" name="Curr. Biol.">
        <title>The Genome of the Foraminiferan Reticulomyxa filosa.</title>
        <authorList>
            <person name="Glockner G."/>
            <person name="Hulsmann N."/>
            <person name="Schleicher M."/>
            <person name="Noegel A.A."/>
            <person name="Eichinger L."/>
            <person name="Gallinger C."/>
            <person name="Pawlowski J."/>
            <person name="Sierra R."/>
            <person name="Euteneuer U."/>
            <person name="Pillet L."/>
            <person name="Moustafa A."/>
            <person name="Platzer M."/>
            <person name="Groth M."/>
            <person name="Szafranski K."/>
            <person name="Schliwa M."/>
        </authorList>
    </citation>
    <scope>NUCLEOTIDE SEQUENCE [LARGE SCALE GENOMIC DNA]</scope>
</reference>
<sequence length="232" mass="27010">MASELLADTYLISLKLAQTGLTGQSAPVIKGFHSIAHTLAKQRDQSKRFTTEMAALVTEINAKIFEEKKKPKHESLLWFEGKNYGLLDAKFRYGPCDRYSNCTCEIEDRSSTCGNSCFGLCGPDCNCWAFICGDCGCHCFCYNHDYYCSCNSMLDYHCWSVRFIYLYLFFLCCTYFFFLRFVLIRYGYGLMPAVKEYSSIFYRVTNIKESKIFNTQNYKNLFFFVFLFFLVL</sequence>
<evidence type="ECO:0000313" key="3">
    <source>
        <dbReference type="Proteomes" id="UP000023152"/>
    </source>
</evidence>
<organism evidence="2 3">
    <name type="scientific">Reticulomyxa filosa</name>
    <dbReference type="NCBI Taxonomy" id="46433"/>
    <lineage>
        <taxon>Eukaryota</taxon>
        <taxon>Sar</taxon>
        <taxon>Rhizaria</taxon>
        <taxon>Retaria</taxon>
        <taxon>Foraminifera</taxon>
        <taxon>Monothalamids</taxon>
        <taxon>Reticulomyxidae</taxon>
        <taxon>Reticulomyxa</taxon>
    </lineage>
</organism>
<proteinExistence type="predicted"/>